<dbReference type="InterPro" id="IPR035940">
    <property type="entry name" value="CAP_sf"/>
</dbReference>
<evidence type="ECO:0000259" key="1">
    <source>
        <dbReference type="SMART" id="SM00198"/>
    </source>
</evidence>
<organism evidence="2 3">
    <name type="scientific">Oesophagostomum dentatum</name>
    <name type="common">Nodular worm</name>
    <dbReference type="NCBI Taxonomy" id="61180"/>
    <lineage>
        <taxon>Eukaryota</taxon>
        <taxon>Metazoa</taxon>
        <taxon>Ecdysozoa</taxon>
        <taxon>Nematoda</taxon>
        <taxon>Chromadorea</taxon>
        <taxon>Rhabditida</taxon>
        <taxon>Rhabditina</taxon>
        <taxon>Rhabditomorpha</taxon>
        <taxon>Strongyloidea</taxon>
        <taxon>Strongylidae</taxon>
        <taxon>Oesophagostomum</taxon>
    </lineage>
</organism>
<proteinExistence type="predicted"/>
<dbReference type="Pfam" id="PF00188">
    <property type="entry name" value="CAP"/>
    <property type="match status" value="1"/>
</dbReference>
<dbReference type="SUPFAM" id="SSF55797">
    <property type="entry name" value="PR-1-like"/>
    <property type="match status" value="1"/>
</dbReference>
<dbReference type="CDD" id="cd05380">
    <property type="entry name" value="CAP_euk"/>
    <property type="match status" value="1"/>
</dbReference>
<keyword evidence="3" id="KW-1185">Reference proteome</keyword>
<dbReference type="Proteomes" id="UP000053660">
    <property type="component" value="Unassembled WGS sequence"/>
</dbReference>
<protein>
    <submittedName>
        <fullName evidence="2">SCP-like protein</fullName>
    </submittedName>
</protein>
<dbReference type="OrthoDB" id="5849517at2759"/>
<sequence length="117" mass="13076">MCPNNKGMTDTVRKTMLDLHNSYRSSLARGLERDGLGGNAPKAKYMHKMNYDCEVEASAMKNAKSCVYHHTDWSERVGLGENIGALSWLNYDKNKAAAEVSGHLLYFPSSFSVQILM</sequence>
<evidence type="ECO:0000313" key="2">
    <source>
        <dbReference type="EMBL" id="KHJ81394.1"/>
    </source>
</evidence>
<name>A0A0B1S8X3_OESDE</name>
<dbReference type="EMBL" id="KN590396">
    <property type="protein sequence ID" value="KHJ81394.1"/>
    <property type="molecule type" value="Genomic_DNA"/>
</dbReference>
<reference evidence="2 3" key="1">
    <citation type="submission" date="2014-03" db="EMBL/GenBank/DDBJ databases">
        <title>Draft genome of the hookworm Oesophagostomum dentatum.</title>
        <authorList>
            <person name="Mitreva M."/>
        </authorList>
    </citation>
    <scope>NUCLEOTIDE SEQUENCE [LARGE SCALE GENOMIC DNA]</scope>
    <source>
        <strain evidence="2 3">OD-Hann</strain>
    </source>
</reference>
<dbReference type="InterPro" id="IPR014044">
    <property type="entry name" value="CAP_dom"/>
</dbReference>
<dbReference type="AlphaFoldDB" id="A0A0B1S8X3"/>
<accession>A0A0B1S8X3</accession>
<feature type="domain" description="SCP" evidence="1">
    <location>
        <begin position="11"/>
        <end position="114"/>
    </location>
</feature>
<evidence type="ECO:0000313" key="3">
    <source>
        <dbReference type="Proteomes" id="UP000053660"/>
    </source>
</evidence>
<gene>
    <name evidence="2" type="ORF">OESDEN_18920</name>
</gene>
<dbReference type="Gene3D" id="3.40.33.10">
    <property type="entry name" value="CAP"/>
    <property type="match status" value="1"/>
</dbReference>
<dbReference type="SMART" id="SM00198">
    <property type="entry name" value="SCP"/>
    <property type="match status" value="1"/>
</dbReference>